<feature type="transmembrane region" description="Helical" evidence="5">
    <location>
        <begin position="220"/>
        <end position="241"/>
    </location>
</feature>
<organism evidence="6 7">
    <name type="scientific">Enterococcus lemanii</name>
    <dbReference type="NCBI Taxonomy" id="1159752"/>
    <lineage>
        <taxon>Bacteria</taxon>
        <taxon>Bacillati</taxon>
        <taxon>Bacillota</taxon>
        <taxon>Bacilli</taxon>
        <taxon>Lactobacillales</taxon>
        <taxon>Enterococcaceae</taxon>
        <taxon>Enterococcus</taxon>
    </lineage>
</organism>
<evidence type="ECO:0000256" key="3">
    <source>
        <dbReference type="ARBA" id="ARBA00022989"/>
    </source>
</evidence>
<feature type="transmembrane region" description="Helical" evidence="5">
    <location>
        <begin position="46"/>
        <end position="66"/>
    </location>
</feature>
<keyword evidence="3 5" id="KW-1133">Transmembrane helix</keyword>
<dbReference type="PANTHER" id="PTHR43427:SF12">
    <property type="entry name" value="CHLORIDE TRANSPORTER"/>
    <property type="match status" value="1"/>
</dbReference>
<evidence type="ECO:0000256" key="2">
    <source>
        <dbReference type="ARBA" id="ARBA00022692"/>
    </source>
</evidence>
<gene>
    <name evidence="6" type="ORF">ACFO5I_10905</name>
</gene>
<evidence type="ECO:0000256" key="5">
    <source>
        <dbReference type="SAM" id="Phobius"/>
    </source>
</evidence>
<feature type="transmembrane region" description="Helical" evidence="5">
    <location>
        <begin position="142"/>
        <end position="167"/>
    </location>
</feature>
<accession>A0ABV9MW43</accession>
<keyword evidence="7" id="KW-1185">Reference proteome</keyword>
<evidence type="ECO:0000256" key="4">
    <source>
        <dbReference type="ARBA" id="ARBA00023136"/>
    </source>
</evidence>
<evidence type="ECO:0000313" key="6">
    <source>
        <dbReference type="EMBL" id="MFC4720231.1"/>
    </source>
</evidence>
<comment type="caution">
    <text evidence="6">The sequence shown here is derived from an EMBL/GenBank/DDBJ whole genome shotgun (WGS) entry which is preliminary data.</text>
</comment>
<dbReference type="PRINTS" id="PR00762">
    <property type="entry name" value="CLCHANNEL"/>
</dbReference>
<name>A0ABV9MW43_9ENTE</name>
<keyword evidence="4 5" id="KW-0472">Membrane</keyword>
<dbReference type="InterPro" id="IPR001807">
    <property type="entry name" value="ClC"/>
</dbReference>
<dbReference type="InterPro" id="IPR050368">
    <property type="entry name" value="ClC-type_chloride_channel"/>
</dbReference>
<proteinExistence type="predicted"/>
<feature type="transmembrane region" description="Helical" evidence="5">
    <location>
        <begin position="12"/>
        <end position="40"/>
    </location>
</feature>
<feature type="transmembrane region" description="Helical" evidence="5">
    <location>
        <begin position="303"/>
        <end position="321"/>
    </location>
</feature>
<keyword evidence="2 5" id="KW-0812">Transmembrane</keyword>
<dbReference type="RefSeq" id="WP_204653010.1">
    <property type="nucleotide sequence ID" value="NZ_JAFBFD010000004.1"/>
</dbReference>
<evidence type="ECO:0000256" key="1">
    <source>
        <dbReference type="ARBA" id="ARBA00004141"/>
    </source>
</evidence>
<feature type="transmembrane region" description="Helical" evidence="5">
    <location>
        <begin position="179"/>
        <end position="200"/>
    </location>
</feature>
<feature type="transmembrane region" description="Helical" evidence="5">
    <location>
        <begin position="262"/>
        <end position="283"/>
    </location>
</feature>
<dbReference type="Gene3D" id="1.10.3080.10">
    <property type="entry name" value="Clc chloride channel"/>
    <property type="match status" value="1"/>
</dbReference>
<feature type="transmembrane region" description="Helical" evidence="5">
    <location>
        <begin position="94"/>
        <end position="114"/>
    </location>
</feature>
<dbReference type="Pfam" id="PF00654">
    <property type="entry name" value="Voltage_CLC"/>
    <property type="match status" value="1"/>
</dbReference>
<reference evidence="7" key="1">
    <citation type="journal article" date="2019" name="Int. J. Syst. Evol. Microbiol.">
        <title>The Global Catalogue of Microorganisms (GCM) 10K type strain sequencing project: providing services to taxonomists for standard genome sequencing and annotation.</title>
        <authorList>
            <consortium name="The Broad Institute Genomics Platform"/>
            <consortium name="The Broad Institute Genome Sequencing Center for Infectious Disease"/>
            <person name="Wu L."/>
            <person name="Ma J."/>
        </authorList>
    </citation>
    <scope>NUCLEOTIDE SEQUENCE [LARGE SCALE GENOMIC DNA]</scope>
    <source>
        <strain evidence="7">CGMCC 1.19032</strain>
    </source>
</reference>
<feature type="transmembrane region" description="Helical" evidence="5">
    <location>
        <begin position="333"/>
        <end position="358"/>
    </location>
</feature>
<evidence type="ECO:0000313" key="7">
    <source>
        <dbReference type="Proteomes" id="UP001595969"/>
    </source>
</evidence>
<sequence>MIQKVLHRYRELFIYSGIAILIGVVVGSLMGVFGNLLYAIRTFRDLYILYLLPFLPLAGYLIIWLYEKFSYESINGLSIVFKTGLGERNKIPKLLVPLIFIATLLTNFFGASAGREGAAVQIGSSTGYAIGQRFKLAPDKSMFVIIGLAAGFAGLFRTPLGATFFALEVMISGIMMYEALVPTLLSAYVAYFISGLFGLQRMRFSINKNLDPNYILNLDWTFILKLFLLALIFGIVGILFSHSLRFFKQKLKYFFPNPKKKMLYMSIFLAFSIFVLHAGRYAGAGDNLLYEVYHHGTIYWYDWLFKLLLTALTLAIGFHGGEVVPLFSIGSALGYVIAPLIGLPPSFVAALGLVAVFSSATNTMIAPILLAVEVFGPEYSMYFMIICCLAYAFHSHRSIYSAQERYHFFPDKIYTKDEYSE</sequence>
<dbReference type="SUPFAM" id="SSF81340">
    <property type="entry name" value="Clc chloride channel"/>
    <property type="match status" value="1"/>
</dbReference>
<dbReference type="EMBL" id="JBHSGS010000061">
    <property type="protein sequence ID" value="MFC4720231.1"/>
    <property type="molecule type" value="Genomic_DNA"/>
</dbReference>
<comment type="subcellular location">
    <subcellularLocation>
        <location evidence="1">Membrane</location>
        <topology evidence="1">Multi-pass membrane protein</topology>
    </subcellularLocation>
</comment>
<protein>
    <submittedName>
        <fullName evidence="6">Chloride channel protein</fullName>
    </submittedName>
</protein>
<dbReference type="InterPro" id="IPR014743">
    <property type="entry name" value="Cl-channel_core"/>
</dbReference>
<dbReference type="Proteomes" id="UP001595969">
    <property type="component" value="Unassembled WGS sequence"/>
</dbReference>
<dbReference type="PANTHER" id="PTHR43427">
    <property type="entry name" value="CHLORIDE CHANNEL PROTEIN CLC-E"/>
    <property type="match status" value="1"/>
</dbReference>
<feature type="transmembrane region" description="Helical" evidence="5">
    <location>
        <begin position="364"/>
        <end position="393"/>
    </location>
</feature>